<dbReference type="InterPro" id="IPR027417">
    <property type="entry name" value="P-loop_NTPase"/>
</dbReference>
<accession>A0ABN9PI37</accession>
<feature type="non-terminal residue" evidence="1">
    <location>
        <position position="96"/>
    </location>
</feature>
<organism evidence="1 2">
    <name type="scientific">Prorocentrum cordatum</name>
    <dbReference type="NCBI Taxonomy" id="2364126"/>
    <lineage>
        <taxon>Eukaryota</taxon>
        <taxon>Sar</taxon>
        <taxon>Alveolata</taxon>
        <taxon>Dinophyceae</taxon>
        <taxon>Prorocentrales</taxon>
        <taxon>Prorocentraceae</taxon>
        <taxon>Prorocentrum</taxon>
    </lineage>
</organism>
<keyword evidence="2" id="KW-1185">Reference proteome</keyword>
<reference evidence="1" key="1">
    <citation type="submission" date="2023-10" db="EMBL/GenBank/DDBJ databases">
        <authorList>
            <person name="Chen Y."/>
            <person name="Shah S."/>
            <person name="Dougan E. K."/>
            <person name="Thang M."/>
            <person name="Chan C."/>
        </authorList>
    </citation>
    <scope>NUCLEOTIDE SEQUENCE [LARGE SCALE GENOMIC DNA]</scope>
</reference>
<dbReference type="EMBL" id="CAUYUJ010000661">
    <property type="protein sequence ID" value="CAK0791799.1"/>
    <property type="molecule type" value="Genomic_DNA"/>
</dbReference>
<gene>
    <name evidence="1" type="ORF">PCOR1329_LOCUS2598</name>
</gene>
<feature type="non-terminal residue" evidence="1">
    <location>
        <position position="1"/>
    </location>
</feature>
<evidence type="ECO:0008006" key="3">
    <source>
        <dbReference type="Google" id="ProtNLM"/>
    </source>
</evidence>
<dbReference type="Gene3D" id="3.40.50.300">
    <property type="entry name" value="P-loop containing nucleotide triphosphate hydrolases"/>
    <property type="match status" value="1"/>
</dbReference>
<comment type="caution">
    <text evidence="1">The sequence shown here is derived from an EMBL/GenBank/DDBJ whole genome shotgun (WGS) entry which is preliminary data.</text>
</comment>
<dbReference type="SUPFAM" id="SSF52540">
    <property type="entry name" value="P-loop containing nucleoside triphosphate hydrolases"/>
    <property type="match status" value="1"/>
</dbReference>
<proteinExistence type="predicted"/>
<name>A0ABN9PI37_9DINO</name>
<sequence>GRARAGSSALPAAGPVTMNCMTKLAEKHPFAWLSGSDVLQFLMLGCEGAGKTTLLYRLKIEGWKNPEIVQDMRKMRQEDYVGDSHSEVIDPSYHYE</sequence>
<evidence type="ECO:0000313" key="1">
    <source>
        <dbReference type="EMBL" id="CAK0791799.1"/>
    </source>
</evidence>
<dbReference type="Proteomes" id="UP001189429">
    <property type="component" value="Unassembled WGS sequence"/>
</dbReference>
<evidence type="ECO:0000313" key="2">
    <source>
        <dbReference type="Proteomes" id="UP001189429"/>
    </source>
</evidence>
<protein>
    <recommendedName>
        <fullName evidence="3">Signal recognition particle receptor subunit beta</fullName>
    </recommendedName>
</protein>